<gene>
    <name evidence="6" type="ORF">OFUS_LOCUS9075</name>
</gene>
<dbReference type="Gene3D" id="2.60.40.2950">
    <property type="match status" value="1"/>
</dbReference>
<comment type="caution">
    <text evidence="6">The sequence shown here is derived from an EMBL/GenBank/DDBJ whole genome shotgun (WGS) entry which is preliminary data.</text>
</comment>
<feature type="chain" id="PRO_5035733234" description="CD109 antigen" evidence="3">
    <location>
        <begin position="22"/>
        <end position="1577"/>
    </location>
</feature>
<sequence length="1577" mass="180485">MDGCAVLAALLLGVVATSVDGQLDLSVEYREPHRTEATYMIVAPRRFRPNQVYRLYVTILKQEYHSLHFHAIIRNVDLRSEIGGVSGTFNRVGGRELEIKVPEFVIPGNYSLYVEAKHVDGVGGAIYHNETALIFDTKQMSIFIETDKVIYNRGNSVRFRVIPVLPNLMPVQGTMDIFVKESNGVVVRRWLAQAVNNGIIEKSFDLPQYVVYGRFEWIIEIQAFGHVYTKKIRIEEIFPERMIVNVTLPPFIKTSDYGLAGFVKAYYFPSWLPMKGNGTVELSVEGFKGSSYKFNIPYFEDEYQFIFTMNELRRITGVPDLSNKAIKVTAWVYDRDTYEYMWGEAKTVIYDGGVEMYFVEDIVRTFKPNMPFNFHVAVKKRDGTPPSWFGNANVELEIIYQEESGRSRRDLERVAVPDDNIIAYTITPGINDQFISIQARYRGQGMNLPRKRMTAYRVYSTNKYYIQVTTSTLAPKVNRYIIFTVRTNTYVDTIYYHIVCGGNMVMSDELPMTSMLKTFSVALSRDMMPSARMVVYFVKRGEVVADALSFYVDGSSLHEVDVELNWGKDFGPAFVEVIGTTDPGTLIAFNAINYYLYSLGARNFITEQDIIDELLTYDSHANVSASVSWIGDDWNRKTMYFPTQTYGSDANTTFVFSGLHVFTDANLTTVPSDCNATSGWMTCYDGSCYRVEKKCDKQLDCNDGADESGCGLDKGTELTIQYDFYKDFNRHQPYVEPYEPVSWMWHTDYTKPSGESYSWASPTFTPFFYALSALSVSRDNGLGVVQQPYRVDMTRGLYAICEYPKAARKGEQIGIQLWLSSFVDTVMEVLVTLPASDQYRFVAVGDELKSYIDHYSPKLIDEEIQTLVYLEPGEKRFIHMPILPTSVGITEFEIIANTFDNSEGCSGSIEITMDGVQNEWHTPYFVDLVKFSQVIIPDLWIPIPERFILPEQRHHLYVPGSTSTTVSVVGDVVGPAFYTDDLSVGEILGLPAGTVESYFFEFSQNLWYLKFLQDTDQLTYDVAVAALLRMSTSFEQIHRFRHPSGGFSLFWDSEPSLWVTSLLFNQLKFARDSEWEEVFFVDPEFMNDVALWIVSRQNTSVGCWKEIGTTYMRQFIPKLQTLNGKEDYWNITLTAYVVIALSGNVALSGEASSAVEKAKNLGADFLATTLDLMDNSFDIAIVTYALHAAEHRIKKEFFNKLKKMSREDKQDEWPYWSSKEVDPMKVETIDVTPFLFPNEQFDADVDTNLGTAYALMSYVKENYITDASKIMYWIQSRRQTNGGWSGTVDSIANLQALYMYGVRNPNRDLYHLELTIESTATPEWSKVITLTKNNFNIEQQVEIPNVWGSVKVTARGNGLAMLQVRTSANQEFVEQLRDPDDPPPGIERHFDLTINLQWGGANFSIMYIQPCARWHRIDKGPHSMLAFFQIDLPTGYVVIEKELVKQRQRDKFIRRNMFSGNTLEIFVDKIGTDWLCTKVRADRWYPVANASIQHQALVAEYYEPELQNWTLYTTYNLFSQHICLVCGSFQCPYCPYYNSGDVIQKPITKFILILVSPWTIYIFSQIITSKIEQFLNT</sequence>
<dbReference type="SUPFAM" id="SSF49410">
    <property type="entry name" value="Alpha-macroglobulin receptor domain"/>
    <property type="match status" value="1"/>
</dbReference>
<keyword evidence="3" id="KW-0732">Signal</keyword>
<feature type="domain" description="Alpha-macroglobulin receptor-binding" evidence="5">
    <location>
        <begin position="1423"/>
        <end position="1512"/>
    </location>
</feature>
<dbReference type="PROSITE" id="PS50068">
    <property type="entry name" value="LDLRA_2"/>
    <property type="match status" value="1"/>
</dbReference>
<reference evidence="6" key="1">
    <citation type="submission" date="2022-03" db="EMBL/GenBank/DDBJ databases">
        <authorList>
            <person name="Martin C."/>
        </authorList>
    </citation>
    <scope>NUCLEOTIDE SEQUENCE</scope>
</reference>
<dbReference type="Proteomes" id="UP000749559">
    <property type="component" value="Unassembled WGS sequence"/>
</dbReference>
<evidence type="ECO:0000259" key="5">
    <source>
        <dbReference type="SMART" id="SM01361"/>
    </source>
</evidence>
<dbReference type="Gene3D" id="1.50.10.20">
    <property type="match status" value="1"/>
</dbReference>
<dbReference type="Pfam" id="PF07703">
    <property type="entry name" value="A2M_BRD"/>
    <property type="match status" value="1"/>
</dbReference>
<feature type="signal peptide" evidence="3">
    <location>
        <begin position="1"/>
        <end position="21"/>
    </location>
</feature>
<dbReference type="Gene3D" id="2.60.40.1930">
    <property type="match status" value="2"/>
</dbReference>
<feature type="disulfide bond" evidence="2">
    <location>
        <begin position="695"/>
        <end position="710"/>
    </location>
</feature>
<dbReference type="SMART" id="SM00192">
    <property type="entry name" value="LDLa"/>
    <property type="match status" value="1"/>
</dbReference>
<evidence type="ECO:0000256" key="1">
    <source>
        <dbReference type="ARBA" id="ARBA00023157"/>
    </source>
</evidence>
<dbReference type="InterPro" id="IPR050473">
    <property type="entry name" value="A2M/Complement_sys"/>
</dbReference>
<accession>A0A8S4NM59</accession>
<dbReference type="SMART" id="SM01361">
    <property type="entry name" value="A2M_recep"/>
    <property type="match status" value="1"/>
</dbReference>
<dbReference type="Gene3D" id="2.60.40.690">
    <property type="entry name" value="Alpha-macroglobulin, receptor-binding domain"/>
    <property type="match status" value="1"/>
</dbReference>
<dbReference type="InterPro" id="IPR011626">
    <property type="entry name" value="Alpha-macroglobulin_TED"/>
</dbReference>
<dbReference type="InterPro" id="IPR002172">
    <property type="entry name" value="LDrepeatLR_classA_rpt"/>
</dbReference>
<dbReference type="Gene3D" id="2.60.40.10">
    <property type="entry name" value="Immunoglobulins"/>
    <property type="match status" value="2"/>
</dbReference>
<dbReference type="Pfam" id="PF07678">
    <property type="entry name" value="TED_complement"/>
    <property type="match status" value="1"/>
</dbReference>
<dbReference type="InterPro" id="IPR009048">
    <property type="entry name" value="A-macroglobulin_rcpt-bd"/>
</dbReference>
<evidence type="ECO:0000256" key="2">
    <source>
        <dbReference type="PROSITE-ProRule" id="PRU00124"/>
    </source>
</evidence>
<keyword evidence="7" id="KW-1185">Reference proteome</keyword>
<evidence type="ECO:0000256" key="3">
    <source>
        <dbReference type="SAM" id="SignalP"/>
    </source>
</evidence>
<dbReference type="CDD" id="cd00112">
    <property type="entry name" value="LDLa"/>
    <property type="match status" value="1"/>
</dbReference>
<dbReference type="GO" id="GO:0005615">
    <property type="term" value="C:extracellular space"/>
    <property type="evidence" value="ECO:0007669"/>
    <property type="project" value="InterPro"/>
</dbReference>
<dbReference type="SUPFAM" id="SSF57424">
    <property type="entry name" value="LDL receptor-like module"/>
    <property type="match status" value="1"/>
</dbReference>
<evidence type="ECO:0000259" key="4">
    <source>
        <dbReference type="SMART" id="SM01359"/>
    </source>
</evidence>
<dbReference type="OrthoDB" id="6359008at2759"/>
<feature type="disulfide bond" evidence="2">
    <location>
        <begin position="683"/>
        <end position="701"/>
    </location>
</feature>
<evidence type="ECO:0000313" key="7">
    <source>
        <dbReference type="Proteomes" id="UP000749559"/>
    </source>
</evidence>
<dbReference type="InterPro" id="IPR011625">
    <property type="entry name" value="A2M_N_BRD"/>
</dbReference>
<protein>
    <recommendedName>
        <fullName evidence="8">CD109 antigen</fullName>
    </recommendedName>
</protein>
<name>A0A8S4NM59_OWEFU</name>
<dbReference type="PANTHER" id="PTHR11412">
    <property type="entry name" value="MACROGLOBULIN / COMPLEMENT"/>
    <property type="match status" value="1"/>
</dbReference>
<keyword evidence="1 2" id="KW-1015">Disulfide bond</keyword>
<comment type="caution">
    <text evidence="2">Lacks conserved residue(s) required for the propagation of feature annotation.</text>
</comment>
<dbReference type="EMBL" id="CAIIXF020000005">
    <property type="protein sequence ID" value="CAH1782653.1"/>
    <property type="molecule type" value="Genomic_DNA"/>
</dbReference>
<dbReference type="InterPro" id="IPR013783">
    <property type="entry name" value="Ig-like_fold"/>
</dbReference>
<dbReference type="PANTHER" id="PTHR11412:SF146">
    <property type="entry name" value="CD109 ANTIGEN"/>
    <property type="match status" value="1"/>
</dbReference>
<dbReference type="Gene3D" id="2.60.120.1540">
    <property type="match status" value="1"/>
</dbReference>
<evidence type="ECO:0000313" key="6">
    <source>
        <dbReference type="EMBL" id="CAH1782653.1"/>
    </source>
</evidence>
<feature type="domain" description="Alpha-2-macroglobulin bait region" evidence="4">
    <location>
        <begin position="466"/>
        <end position="596"/>
    </location>
</feature>
<dbReference type="InterPro" id="IPR036595">
    <property type="entry name" value="A-macroglobulin_rcpt-bd_sf"/>
</dbReference>
<dbReference type="SUPFAM" id="SSF48239">
    <property type="entry name" value="Terpenoid cyclases/Protein prenyltransferases"/>
    <property type="match status" value="1"/>
</dbReference>
<dbReference type="InterPro" id="IPR036055">
    <property type="entry name" value="LDL_receptor-like_sf"/>
</dbReference>
<organism evidence="6 7">
    <name type="scientific">Owenia fusiformis</name>
    <name type="common">Polychaete worm</name>
    <dbReference type="NCBI Taxonomy" id="6347"/>
    <lineage>
        <taxon>Eukaryota</taxon>
        <taxon>Metazoa</taxon>
        <taxon>Spiralia</taxon>
        <taxon>Lophotrochozoa</taxon>
        <taxon>Annelida</taxon>
        <taxon>Polychaeta</taxon>
        <taxon>Sedentaria</taxon>
        <taxon>Canalipalpata</taxon>
        <taxon>Sabellida</taxon>
        <taxon>Oweniida</taxon>
        <taxon>Oweniidae</taxon>
        <taxon>Owenia</taxon>
    </lineage>
</organism>
<dbReference type="SMART" id="SM01359">
    <property type="entry name" value="A2M_N_2"/>
    <property type="match status" value="1"/>
</dbReference>
<dbReference type="Gene3D" id="4.10.400.10">
    <property type="entry name" value="Low-density Lipoprotein Receptor"/>
    <property type="match status" value="1"/>
</dbReference>
<dbReference type="Pfam" id="PF07677">
    <property type="entry name" value="A2M_recep"/>
    <property type="match status" value="1"/>
</dbReference>
<dbReference type="InterPro" id="IPR008930">
    <property type="entry name" value="Terpenoid_cyclase/PrenylTrfase"/>
</dbReference>
<proteinExistence type="predicted"/>
<evidence type="ECO:0008006" key="8">
    <source>
        <dbReference type="Google" id="ProtNLM"/>
    </source>
</evidence>